<dbReference type="GO" id="GO:0006869">
    <property type="term" value="P:lipid transport"/>
    <property type="evidence" value="ECO:0007669"/>
    <property type="project" value="InterPro"/>
</dbReference>
<name>A0A667Z3T5_9TELE</name>
<dbReference type="GO" id="GO:0042157">
    <property type="term" value="P:lipoprotein metabolic process"/>
    <property type="evidence" value="ECO:0007669"/>
    <property type="project" value="InterPro"/>
</dbReference>
<proteinExistence type="inferred from homology"/>
<reference evidence="2" key="3">
    <citation type="submission" date="2025-09" db="UniProtKB">
        <authorList>
            <consortium name="Ensembl"/>
        </authorList>
    </citation>
    <scope>IDENTIFICATION</scope>
</reference>
<organism evidence="2 3">
    <name type="scientific">Myripristis murdjan</name>
    <name type="common">pinecone soldierfish</name>
    <dbReference type="NCBI Taxonomy" id="586833"/>
    <lineage>
        <taxon>Eukaryota</taxon>
        <taxon>Metazoa</taxon>
        <taxon>Chordata</taxon>
        <taxon>Craniata</taxon>
        <taxon>Vertebrata</taxon>
        <taxon>Euteleostomi</taxon>
        <taxon>Actinopterygii</taxon>
        <taxon>Neopterygii</taxon>
        <taxon>Teleostei</taxon>
        <taxon>Neoteleostei</taxon>
        <taxon>Acanthomorphata</taxon>
        <taxon>Holocentriformes</taxon>
        <taxon>Holocentridae</taxon>
        <taxon>Myripristis</taxon>
    </lineage>
</organism>
<accession>A0A667Z3T5</accession>
<dbReference type="InParanoid" id="A0A667Z3T5"/>
<evidence type="ECO:0000313" key="2">
    <source>
        <dbReference type="Ensembl" id="ENSMMDP00005033273.1"/>
    </source>
</evidence>
<dbReference type="AlphaFoldDB" id="A0A667Z3T5"/>
<protein>
    <submittedName>
        <fullName evidence="2">Uncharacterized protein</fullName>
    </submittedName>
</protein>
<dbReference type="Proteomes" id="UP000472263">
    <property type="component" value="Chromosome 8"/>
</dbReference>
<dbReference type="InterPro" id="IPR008405">
    <property type="entry name" value="ApoL"/>
</dbReference>
<dbReference type="Pfam" id="PF05461">
    <property type="entry name" value="ApoL"/>
    <property type="match status" value="2"/>
</dbReference>
<dbReference type="PANTHER" id="PTHR14096:SF57">
    <property type="entry name" value="APOLIPOPROTEIN L4"/>
    <property type="match status" value="1"/>
</dbReference>
<reference evidence="2" key="1">
    <citation type="submission" date="2019-06" db="EMBL/GenBank/DDBJ databases">
        <authorList>
            <consortium name="Wellcome Sanger Institute Data Sharing"/>
        </authorList>
    </citation>
    <scope>NUCLEOTIDE SEQUENCE [LARGE SCALE GENOMIC DNA]</scope>
</reference>
<sequence length="290" mass="31611">EVLQYFESYMFHNQNRDPVCVIAFNNNQTFPAISSLFIRMDQHFRLVFLFQDVSCSEFISEYSERKPRVLQFLSDLEKTAVKLDEMKLGADISGVTSSSVGAVGSVLSIIGLILAPFTAGASLGLTMTGAGLGITMGKSDVADTVVTGVCGSGEIAKDIISFIIDLREPKPMQSANEIEMVVQGAETTANEVQIANEAAARGAAALSMPVRAGFGVLNGLFLGLDIYNICKDSTSLHHGSKSEASEFIRARSALWRSELDSWQKIHDSLRQGLETSEKNKKILQKPFYPE</sequence>
<dbReference type="GO" id="GO:0016020">
    <property type="term" value="C:membrane"/>
    <property type="evidence" value="ECO:0007669"/>
    <property type="project" value="TreeGrafter"/>
</dbReference>
<dbReference type="GO" id="GO:0008289">
    <property type="term" value="F:lipid binding"/>
    <property type="evidence" value="ECO:0007669"/>
    <property type="project" value="InterPro"/>
</dbReference>
<dbReference type="GO" id="GO:0005576">
    <property type="term" value="C:extracellular region"/>
    <property type="evidence" value="ECO:0007669"/>
    <property type="project" value="InterPro"/>
</dbReference>
<reference evidence="2" key="2">
    <citation type="submission" date="2025-08" db="UniProtKB">
        <authorList>
            <consortium name="Ensembl"/>
        </authorList>
    </citation>
    <scope>IDENTIFICATION</scope>
</reference>
<evidence type="ECO:0000313" key="3">
    <source>
        <dbReference type="Proteomes" id="UP000472263"/>
    </source>
</evidence>
<comment type="similarity">
    <text evidence="1">Belongs to the apolipoprotein L family.</text>
</comment>
<dbReference type="PANTHER" id="PTHR14096">
    <property type="entry name" value="APOLIPOPROTEIN L"/>
    <property type="match status" value="1"/>
</dbReference>
<dbReference type="Ensembl" id="ENSMMDT00005034013.1">
    <property type="protein sequence ID" value="ENSMMDP00005033273.1"/>
    <property type="gene ID" value="ENSMMDG00005015660.1"/>
</dbReference>
<dbReference type="GeneTree" id="ENSGT01030000234599"/>
<evidence type="ECO:0000256" key="1">
    <source>
        <dbReference type="ARBA" id="ARBA00010090"/>
    </source>
</evidence>
<keyword evidence="3" id="KW-1185">Reference proteome</keyword>